<keyword evidence="1" id="KW-1133">Transmembrane helix</keyword>
<organism evidence="2">
    <name type="scientific">bioreactor metagenome</name>
    <dbReference type="NCBI Taxonomy" id="1076179"/>
    <lineage>
        <taxon>unclassified sequences</taxon>
        <taxon>metagenomes</taxon>
        <taxon>ecological metagenomes</taxon>
    </lineage>
</organism>
<sequence>MICHQSFGHFREIGNFFFSVSSLFQAYFLFLQRQPIFDIDLLRERRAHLFGGFITFIEKGIVINLTVRRQEIQFFQRDQRQFVGLLLQLEKKFRSRMCIACGIVGTIMRQTKVI</sequence>
<feature type="transmembrane region" description="Helical" evidence="1">
    <location>
        <begin position="12"/>
        <end position="30"/>
    </location>
</feature>
<evidence type="ECO:0000313" key="2">
    <source>
        <dbReference type="EMBL" id="MPM29050.1"/>
    </source>
</evidence>
<name>A0A644YKY7_9ZZZZ</name>
<keyword evidence="1" id="KW-0812">Transmembrane</keyword>
<comment type="caution">
    <text evidence="2">The sequence shown here is derived from an EMBL/GenBank/DDBJ whole genome shotgun (WGS) entry which is preliminary data.</text>
</comment>
<evidence type="ECO:0000256" key="1">
    <source>
        <dbReference type="SAM" id="Phobius"/>
    </source>
</evidence>
<feature type="transmembrane region" description="Helical" evidence="1">
    <location>
        <begin position="50"/>
        <end position="67"/>
    </location>
</feature>
<dbReference type="EMBL" id="VSSQ01005411">
    <property type="protein sequence ID" value="MPM29050.1"/>
    <property type="molecule type" value="Genomic_DNA"/>
</dbReference>
<protein>
    <submittedName>
        <fullName evidence="2">Uncharacterized protein</fullName>
    </submittedName>
</protein>
<keyword evidence="1" id="KW-0472">Membrane</keyword>
<dbReference type="AlphaFoldDB" id="A0A644YKY7"/>
<reference evidence="2" key="1">
    <citation type="submission" date="2019-08" db="EMBL/GenBank/DDBJ databases">
        <authorList>
            <person name="Kucharzyk K."/>
            <person name="Murdoch R.W."/>
            <person name="Higgins S."/>
            <person name="Loffler F."/>
        </authorList>
    </citation>
    <scope>NUCLEOTIDE SEQUENCE</scope>
</reference>
<gene>
    <name evidence="2" type="ORF">SDC9_75589</name>
</gene>
<proteinExistence type="predicted"/>
<accession>A0A644YKY7</accession>